<accession>A0A9P7Q5A9</accession>
<evidence type="ECO:0000313" key="2">
    <source>
        <dbReference type="Proteomes" id="UP000732380"/>
    </source>
</evidence>
<dbReference type="Proteomes" id="UP000732380">
    <property type="component" value="Unassembled WGS sequence"/>
</dbReference>
<proteinExistence type="predicted"/>
<dbReference type="AlphaFoldDB" id="A0A9P7Q5A9"/>
<keyword evidence="2" id="KW-1185">Reference proteome</keyword>
<organism evidence="1 2">
    <name type="scientific">Claviceps humidiphila</name>
    <dbReference type="NCBI Taxonomy" id="1294629"/>
    <lineage>
        <taxon>Eukaryota</taxon>
        <taxon>Fungi</taxon>
        <taxon>Dikarya</taxon>
        <taxon>Ascomycota</taxon>
        <taxon>Pezizomycotina</taxon>
        <taxon>Sordariomycetes</taxon>
        <taxon>Hypocreomycetidae</taxon>
        <taxon>Hypocreales</taxon>
        <taxon>Clavicipitaceae</taxon>
        <taxon>Claviceps</taxon>
    </lineage>
</organism>
<evidence type="ECO:0000313" key="1">
    <source>
        <dbReference type="EMBL" id="KAG6118383.1"/>
    </source>
</evidence>
<gene>
    <name evidence="1" type="ORF">E4U13_000232</name>
</gene>
<name>A0A9P7Q5A9_9HYPO</name>
<dbReference type="EMBL" id="SRQM01000104">
    <property type="protein sequence ID" value="KAG6118383.1"/>
    <property type="molecule type" value="Genomic_DNA"/>
</dbReference>
<comment type="caution">
    <text evidence="1">The sequence shown here is derived from an EMBL/GenBank/DDBJ whole genome shotgun (WGS) entry which is preliminary data.</text>
</comment>
<reference evidence="1 2" key="1">
    <citation type="journal article" date="2020" name="bioRxiv">
        <title>Whole genome comparisons of ergot fungi reveals the divergence and evolution of species within the genus Claviceps are the result of varying mechanisms driving genome evolution and host range expansion.</title>
        <authorList>
            <person name="Wyka S.A."/>
            <person name="Mondo S.J."/>
            <person name="Liu M."/>
            <person name="Dettman J."/>
            <person name="Nalam V."/>
            <person name="Broders K.D."/>
        </authorList>
    </citation>
    <scope>NUCLEOTIDE SEQUENCE [LARGE SCALE GENOMIC DNA]</scope>
    <source>
        <strain evidence="1 2">LM576</strain>
    </source>
</reference>
<protein>
    <submittedName>
        <fullName evidence="1">Uncharacterized protein</fullName>
    </submittedName>
</protein>
<sequence length="68" mass="7646">MELKAHEASSLGRADMKNIARSLLEKEPVGKNRTGCFTSDLLEVRVRVSLHIYDYASEDITYKKVSSS</sequence>